<accession>A0A081QW56</accession>
<dbReference type="SUPFAM" id="SSF53474">
    <property type="entry name" value="alpha/beta-Hydrolases"/>
    <property type="match status" value="1"/>
</dbReference>
<gene>
    <name evidence="1" type="primary">asp2</name>
    <name evidence="1" type="ORF">SK608_1599</name>
</gene>
<evidence type="ECO:0000313" key="2">
    <source>
        <dbReference type="Proteomes" id="UP000028022"/>
    </source>
</evidence>
<sequence>MSKDYKILQIGIDNWAHHYDIPENMDWYYFCPNSPLALRKMMEMDSITNFHAILVEDGQYIRDLLPFIHHIEPYTLLYNQDFKTTDSVILDCLKKRCAQAIDFSDPQRLVNDLSTSLFGGGYGDKLFPSTIQIRSNFRGAISYQGLDYVSLEGNFGDDFQQIAYWPYNFIVSKNFPIELWLEFEKQGNCEFRFVIRKIWSGGVDDFFEEKIYNECELKRAIVVDNEEIDIFLSVSIEARGSGSLTLGNLHQRWSRRQFGKFFLGGNILHDKIRDEINYFFHPGDFKPPLAVYFAGYRPAEGFEGYWMMKNLGCPFLLFSDPRLEGGAFYLGSEELEEKIKDTIRYYLQYLGLTHKDLILSGLSMGTFPALYYGAFFEPRAVIVGKPLANLGTIARRGRLDAPAVSNLAFDVLIHHTNGVTSDHMLELDQRFWKVFKQADFSKTTFGLSYMKDEEMDSHAYEQLVTYLCNTGAKILSKGTSGRHNDDTATNVAWFLHFYSMVLGAEFGRGDK</sequence>
<dbReference type="Proteomes" id="UP000028022">
    <property type="component" value="Unassembled WGS sequence"/>
</dbReference>
<reference evidence="1 2" key="1">
    <citation type="submission" date="2014-05" db="EMBL/GenBank/DDBJ databases">
        <authorList>
            <person name="Daugherty S.C."/>
            <person name="Tallon L.J."/>
            <person name="Sadzewicz L."/>
            <person name="Kilian M."/>
            <person name="Tettelin H."/>
        </authorList>
    </citation>
    <scope>NUCLEOTIDE SEQUENCE [LARGE SCALE GENOMIC DNA]</scope>
    <source>
        <strain evidence="1 2">SK608</strain>
    </source>
</reference>
<protein>
    <submittedName>
        <fullName evidence="1">Accessory Sec system protein Asp2</fullName>
    </submittedName>
</protein>
<dbReference type="InterPro" id="IPR029058">
    <property type="entry name" value="AB_hydrolase_fold"/>
</dbReference>
<dbReference type="AlphaFoldDB" id="A0A081QW56"/>
<proteinExistence type="predicted"/>
<comment type="caution">
    <text evidence="1">The sequence shown here is derived from an EMBL/GenBank/DDBJ whole genome shotgun (WGS) entry which is preliminary data.</text>
</comment>
<organism evidence="1 2">
    <name type="scientific">Streptococcus mitis</name>
    <dbReference type="NCBI Taxonomy" id="28037"/>
    <lineage>
        <taxon>Bacteria</taxon>
        <taxon>Bacillati</taxon>
        <taxon>Bacillota</taxon>
        <taxon>Bacilli</taxon>
        <taxon>Lactobacillales</taxon>
        <taxon>Streptococcaceae</taxon>
        <taxon>Streptococcus</taxon>
        <taxon>Streptococcus mitis group</taxon>
    </lineage>
</organism>
<name>A0A081QW56_STRMT</name>
<evidence type="ECO:0000313" key="1">
    <source>
        <dbReference type="EMBL" id="KEQ47179.1"/>
    </source>
</evidence>
<dbReference type="ESTHER" id="strmt-a0a081qw56">
    <property type="family name" value="Asp2"/>
</dbReference>
<dbReference type="Pfam" id="PF16929">
    <property type="entry name" value="Asp2"/>
    <property type="match status" value="1"/>
</dbReference>
<dbReference type="NCBIfam" id="TIGR03712">
    <property type="entry name" value="acc_sec_asp2"/>
    <property type="match status" value="1"/>
</dbReference>
<dbReference type="InterPro" id="IPR022267">
    <property type="entry name" value="Asp2"/>
</dbReference>
<dbReference type="GO" id="GO:0015031">
    <property type="term" value="P:protein transport"/>
    <property type="evidence" value="ECO:0007669"/>
    <property type="project" value="InterPro"/>
</dbReference>
<dbReference type="EMBL" id="JPFZ01000010">
    <property type="protein sequence ID" value="KEQ47179.1"/>
    <property type="molecule type" value="Genomic_DNA"/>
</dbReference>